<proteinExistence type="predicted"/>
<evidence type="ECO:0000256" key="2">
    <source>
        <dbReference type="ARBA" id="ARBA00022803"/>
    </source>
</evidence>
<reference evidence="3" key="1">
    <citation type="submission" date="2019-08" db="EMBL/GenBank/DDBJ databases">
        <authorList>
            <person name="Kucharzyk K."/>
            <person name="Murdoch R.W."/>
            <person name="Higgins S."/>
            <person name="Loffler F."/>
        </authorList>
    </citation>
    <scope>NUCLEOTIDE SEQUENCE</scope>
</reference>
<keyword evidence="3" id="KW-0378">Hydrolase</keyword>
<dbReference type="PANTHER" id="PTHR44943">
    <property type="entry name" value="CELLULOSE SYNTHASE OPERON PROTEIN C"/>
    <property type="match status" value="1"/>
</dbReference>
<keyword evidence="2" id="KW-0802">TPR repeat</keyword>
<dbReference type="GO" id="GO:0008233">
    <property type="term" value="F:peptidase activity"/>
    <property type="evidence" value="ECO:0007669"/>
    <property type="project" value="UniProtKB-KW"/>
</dbReference>
<dbReference type="GO" id="GO:0006508">
    <property type="term" value="P:proteolysis"/>
    <property type="evidence" value="ECO:0007669"/>
    <property type="project" value="UniProtKB-KW"/>
</dbReference>
<comment type="caution">
    <text evidence="3">The sequence shown here is derived from an EMBL/GenBank/DDBJ whole genome shotgun (WGS) entry which is preliminary data.</text>
</comment>
<dbReference type="EMBL" id="VSSQ01017126">
    <property type="protein sequence ID" value="MPM59110.1"/>
    <property type="molecule type" value="Genomic_DNA"/>
</dbReference>
<dbReference type="SMART" id="SM00028">
    <property type="entry name" value="TPR"/>
    <property type="match status" value="6"/>
</dbReference>
<dbReference type="InterPro" id="IPR051685">
    <property type="entry name" value="Ycf3/AcsC/BcsC/TPR_MFPF"/>
</dbReference>
<dbReference type="InterPro" id="IPR019734">
    <property type="entry name" value="TPR_rpt"/>
</dbReference>
<dbReference type="EC" id="3.4.-.-" evidence="3"/>
<dbReference type="Pfam" id="PF14559">
    <property type="entry name" value="TPR_19"/>
    <property type="match status" value="1"/>
</dbReference>
<accession>A0A645B0Z5</accession>
<evidence type="ECO:0000256" key="1">
    <source>
        <dbReference type="ARBA" id="ARBA00022737"/>
    </source>
</evidence>
<keyword evidence="3" id="KW-0645">Protease</keyword>
<evidence type="ECO:0000313" key="3">
    <source>
        <dbReference type="EMBL" id="MPM59110.1"/>
    </source>
</evidence>
<dbReference type="PROSITE" id="PS50005">
    <property type="entry name" value="TPR"/>
    <property type="match status" value="2"/>
</dbReference>
<gene>
    <name evidence="3" type="primary">bepA_54</name>
    <name evidence="3" type="ORF">SDC9_105948</name>
</gene>
<sequence>MLSYVKSRFPFIAAFLFLPTLLMFPANSFSQEKGNFTVGTYLEALRNYNSGNFEAADKLFREVTTADKENDASFFYLANIQLEWGNIDKATEYLTQAIKRDPGNSWYKQYLARLYTYSGKNDKAIKLYNELREEFPYKSELYDGLIELHIQAKDYSKAREVLEDIEKSVGVNEATGLTRFNLLIYENMSDSAYNYLIALDKEFATPRTSAILGDYHASLQNDTIAEQYYIKALNMAPDYVPASFGLAEIYRIQGKFDLYFGRIYPFMANPVVEPFMKTNYMNQLMGNTRFVQTFLPQVDSMMTFMYNAHPQDSTVAYSYSLFLVQSGKGTQAIDVLEKNVNQYPGDKEAHRQYLSLIYYLEMWEQLIQNSEKALIHFKDDTDFLQFRGIAELQSGIVDKSIITFKEILRYTKDSATTVNTLTTIGDLSYRAGNKKEAFKYYRRTLKKEPKHLPALNNYAYYMALDGKNLKEAYRMSKITVEQEPNNSTYLDTYAWILHLMGNNLEAKGVFKQAMLYGGKESADILDHYAHVLYELKEYDIAFLYWDQADKIDPSLGIAQKAAALKEKTNKPTQ</sequence>
<dbReference type="InterPro" id="IPR011990">
    <property type="entry name" value="TPR-like_helical_dom_sf"/>
</dbReference>
<organism evidence="3">
    <name type="scientific">bioreactor metagenome</name>
    <dbReference type="NCBI Taxonomy" id="1076179"/>
    <lineage>
        <taxon>unclassified sequences</taxon>
        <taxon>metagenomes</taxon>
        <taxon>ecological metagenomes</taxon>
    </lineage>
</organism>
<name>A0A645B0Z5_9ZZZZ</name>
<dbReference type="Gene3D" id="1.25.40.10">
    <property type="entry name" value="Tetratricopeptide repeat domain"/>
    <property type="match status" value="3"/>
</dbReference>
<dbReference type="SUPFAM" id="SSF48452">
    <property type="entry name" value="TPR-like"/>
    <property type="match status" value="4"/>
</dbReference>
<dbReference type="PANTHER" id="PTHR44943:SF8">
    <property type="entry name" value="TPR REPEAT-CONTAINING PROTEIN MJ0263"/>
    <property type="match status" value="1"/>
</dbReference>
<dbReference type="AlphaFoldDB" id="A0A645B0Z5"/>
<protein>
    <submittedName>
        <fullName evidence="3">Beta-barrel assembly-enhancing protease</fullName>
        <ecNumber evidence="3">3.4.-.-</ecNumber>
    </submittedName>
</protein>
<keyword evidence="1" id="KW-0677">Repeat</keyword>